<dbReference type="InterPro" id="IPR039448">
    <property type="entry name" value="Beta_helix"/>
</dbReference>
<feature type="chain" id="PRO_5038010359" evidence="1">
    <location>
        <begin position="23"/>
        <end position="755"/>
    </location>
</feature>
<accession>A0A934VPZ9</accession>
<dbReference type="SUPFAM" id="SSF51126">
    <property type="entry name" value="Pectin lyase-like"/>
    <property type="match status" value="1"/>
</dbReference>
<keyword evidence="1" id="KW-0732">Signal</keyword>
<dbReference type="PANTHER" id="PTHR36453">
    <property type="entry name" value="SECRETED PROTEIN-RELATED"/>
    <property type="match status" value="1"/>
</dbReference>
<reference evidence="3" key="1">
    <citation type="submission" date="2021-01" db="EMBL/GenBank/DDBJ databases">
        <title>Modified the classification status of verrucomicrobia.</title>
        <authorList>
            <person name="Feng X."/>
        </authorList>
    </citation>
    <scope>NUCLEOTIDE SEQUENCE</scope>
    <source>
        <strain evidence="3">KCTC 13126</strain>
    </source>
</reference>
<dbReference type="InterPro" id="IPR011050">
    <property type="entry name" value="Pectin_lyase_fold/virulence"/>
</dbReference>
<protein>
    <submittedName>
        <fullName evidence="3">Right-handed parallel beta-helix repeat-containing protein</fullName>
    </submittedName>
</protein>
<feature type="domain" description="Right handed beta helix" evidence="2">
    <location>
        <begin position="326"/>
        <end position="472"/>
    </location>
</feature>
<dbReference type="EMBL" id="JAENIL010000006">
    <property type="protein sequence ID" value="MBK1876053.1"/>
    <property type="molecule type" value="Genomic_DNA"/>
</dbReference>
<dbReference type="Pfam" id="PF13229">
    <property type="entry name" value="Beta_helix"/>
    <property type="match status" value="1"/>
</dbReference>
<dbReference type="PANTHER" id="PTHR36453:SF1">
    <property type="entry name" value="RIGHT HANDED BETA HELIX DOMAIN-CONTAINING PROTEIN"/>
    <property type="match status" value="1"/>
</dbReference>
<dbReference type="InterPro" id="IPR006626">
    <property type="entry name" value="PbH1"/>
</dbReference>
<dbReference type="RefSeq" id="WP_200354270.1">
    <property type="nucleotide sequence ID" value="NZ_JAENIL010000006.1"/>
</dbReference>
<evidence type="ECO:0000256" key="1">
    <source>
        <dbReference type="SAM" id="SignalP"/>
    </source>
</evidence>
<proteinExistence type="predicted"/>
<evidence type="ECO:0000313" key="3">
    <source>
        <dbReference type="EMBL" id="MBK1876053.1"/>
    </source>
</evidence>
<keyword evidence="4" id="KW-1185">Reference proteome</keyword>
<comment type="caution">
    <text evidence="3">The sequence shown here is derived from an EMBL/GenBank/DDBJ whole genome shotgun (WGS) entry which is preliminary data.</text>
</comment>
<dbReference type="AlphaFoldDB" id="A0A934VPZ9"/>
<evidence type="ECO:0000259" key="2">
    <source>
        <dbReference type="Pfam" id="PF13229"/>
    </source>
</evidence>
<evidence type="ECO:0000313" key="4">
    <source>
        <dbReference type="Proteomes" id="UP000617628"/>
    </source>
</evidence>
<name>A0A934VPZ9_9BACT</name>
<dbReference type="InterPro" id="IPR012334">
    <property type="entry name" value="Pectin_lyas_fold"/>
</dbReference>
<feature type="signal peptide" evidence="1">
    <location>
        <begin position="1"/>
        <end position="22"/>
    </location>
</feature>
<organism evidence="3 4">
    <name type="scientific">Pelagicoccus mobilis</name>
    <dbReference type="NCBI Taxonomy" id="415221"/>
    <lineage>
        <taxon>Bacteria</taxon>
        <taxon>Pseudomonadati</taxon>
        <taxon>Verrucomicrobiota</taxon>
        <taxon>Opitutia</taxon>
        <taxon>Puniceicoccales</taxon>
        <taxon>Pelagicoccaceae</taxon>
        <taxon>Pelagicoccus</taxon>
    </lineage>
</organism>
<gene>
    <name evidence="3" type="ORF">JIN87_04180</name>
</gene>
<dbReference type="Proteomes" id="UP000617628">
    <property type="component" value="Unassembled WGS sequence"/>
</dbReference>
<sequence>MKTIISSLRVAAAFALCASVHAEKIYYVSPSGSDSGSGAIDSPFASLTQARDQIRSLSAVERRQNIRVVLRGGRHSLRETFVLEVQDGAPLGLNVSYEAFPGEVPVLDSGVEITGWKKAKVYPEGTPDVAKGNLYVADIPEGVERFYSLWDEEDIIDRARAKFRTDPKLPMARGGVRTRWEERDLLRIKEGPFRNWENIGDIEIYKMPTRNWVANFLQLESVDLESKLARTSVEGTYKLSDNPPRKRANHDVEKEMVEGIGDLCNVPEGLTRPGTWIANTVEGKVYLWPESKTQLEQRIVAPTLAEYIRIDGENDEWGDNDVPVRGVTIKGLTFKHGKRLVLRKDSRGIQHDWEMFDEGNAFVRLRGAENCEVTDCSFLNSAGTGIRLDLYAQNNRIEGNLLDNLGYTGILLCGYGPGTKDVNHHNIVTNNEISRVGRLWFHALSIFVFQSGHNTISHNYIHDTMYDAIVVSGVRPRFFGYRFKDFPDFPTAYPNLREIMRIMRWDEIGGKPATFKGCLDYAHSRGNIIEYNEVEAVMGEGGDGNALYLSGTMGNTFRYNLVHSTAAGPGIFRNDDEQYESQFYGNILIGMQGGPYAGVNLKHENSFENNMVLNWGSSAVGKVTSLDPEHEKGSRGTSLNRNIFMHPDDNTLFIGKIDVHYGDGNVYYAAGDEEGTAKWLKRRQETGNDEASLAADPMFVDLENFNFRLKKGSPALRNGFEQIPFESIGLLSKPAVERLREEGKTFSDLLGRNDS</sequence>
<dbReference type="Gene3D" id="2.160.20.10">
    <property type="entry name" value="Single-stranded right-handed beta-helix, Pectin lyase-like"/>
    <property type="match status" value="2"/>
</dbReference>
<dbReference type="SMART" id="SM00710">
    <property type="entry name" value="PbH1"/>
    <property type="match status" value="5"/>
</dbReference>